<dbReference type="Pfam" id="PF13649">
    <property type="entry name" value="Methyltransf_25"/>
    <property type="match status" value="1"/>
</dbReference>
<dbReference type="Gene3D" id="3.40.50.150">
    <property type="entry name" value="Vaccinia Virus protein VP39"/>
    <property type="match status" value="1"/>
</dbReference>
<accession>H6RU74</accession>
<organism evidence="2 3">
    <name type="scientific">Blastococcus saxobsidens (strain DD2)</name>
    <dbReference type="NCBI Taxonomy" id="1146883"/>
    <lineage>
        <taxon>Bacteria</taxon>
        <taxon>Bacillati</taxon>
        <taxon>Actinomycetota</taxon>
        <taxon>Actinomycetes</taxon>
        <taxon>Geodermatophilales</taxon>
        <taxon>Geodermatophilaceae</taxon>
        <taxon>Blastococcus</taxon>
    </lineage>
</organism>
<dbReference type="GO" id="GO:0008168">
    <property type="term" value="F:methyltransferase activity"/>
    <property type="evidence" value="ECO:0007669"/>
    <property type="project" value="UniProtKB-KW"/>
</dbReference>
<reference evidence="3" key="2">
    <citation type="submission" date="2012-02" db="EMBL/GenBank/DDBJ databases">
        <title>Complete genome sequence of Blastococcus saxobsidens strain DD2.</title>
        <authorList>
            <person name="Genoscope."/>
        </authorList>
    </citation>
    <scope>NUCLEOTIDE SEQUENCE [LARGE SCALE GENOMIC DNA]</scope>
    <source>
        <strain evidence="3">DD2</strain>
    </source>
</reference>
<dbReference type="OrthoDB" id="9805171at2"/>
<dbReference type="eggNOG" id="COG2226">
    <property type="taxonomic scope" value="Bacteria"/>
</dbReference>
<dbReference type="AlphaFoldDB" id="H6RU74"/>
<proteinExistence type="predicted"/>
<protein>
    <submittedName>
        <fullName evidence="2">Methyltransferase, SAM-dependent</fullName>
    </submittedName>
</protein>
<dbReference type="GO" id="GO:0032259">
    <property type="term" value="P:methylation"/>
    <property type="evidence" value="ECO:0007669"/>
    <property type="project" value="UniProtKB-KW"/>
</dbReference>
<feature type="domain" description="Methyltransferase" evidence="1">
    <location>
        <begin position="54"/>
        <end position="147"/>
    </location>
</feature>
<dbReference type="KEGG" id="bsd:BLASA_4901"/>
<dbReference type="SUPFAM" id="SSF53335">
    <property type="entry name" value="S-adenosyl-L-methionine-dependent methyltransferases"/>
    <property type="match status" value="1"/>
</dbReference>
<reference evidence="2 3" key="1">
    <citation type="journal article" date="2012" name="J. Bacteriol.">
        <title>Genome Sequence of Blastococcus saxobsidens DD2, a Stone-Inhabiting Bacterium.</title>
        <authorList>
            <person name="Chouaia B."/>
            <person name="Crotti E."/>
            <person name="Brusetti L."/>
            <person name="Daffonchio D."/>
            <person name="Essoussi I."/>
            <person name="Nouioui I."/>
            <person name="Sbissi I."/>
            <person name="Ghodhbane-Gtari F."/>
            <person name="Gtari M."/>
            <person name="Vacherie B."/>
            <person name="Barbe V."/>
            <person name="Medigue C."/>
            <person name="Gury J."/>
            <person name="Pujic P."/>
            <person name="Normand P."/>
        </authorList>
    </citation>
    <scope>NUCLEOTIDE SEQUENCE [LARGE SCALE GENOMIC DNA]</scope>
    <source>
        <strain evidence="2 3">DD2</strain>
    </source>
</reference>
<keyword evidence="2" id="KW-0808">Transferase</keyword>
<name>H6RU74_BLASD</name>
<dbReference type="HOGENOM" id="CLU_039068_4_0_11"/>
<dbReference type="EMBL" id="FO117623">
    <property type="protein sequence ID" value="CCG05681.1"/>
    <property type="molecule type" value="Genomic_DNA"/>
</dbReference>
<dbReference type="STRING" id="1146883.BLASA_4901"/>
<dbReference type="InterPro" id="IPR029063">
    <property type="entry name" value="SAM-dependent_MTases_sf"/>
</dbReference>
<evidence type="ECO:0000313" key="3">
    <source>
        <dbReference type="Proteomes" id="UP000007517"/>
    </source>
</evidence>
<keyword evidence="2" id="KW-0489">Methyltransferase</keyword>
<sequence length="272" mass="29760">MPDSLPIPGADLDPARMPGHWLLARLGKRVLRPGGRELTAQMLDALAIGPRDRVVELAPGLGTTTRLVLARHPAAYTGVERDRAAADHVRRLSTGPDIDCRVGDAEDTGLDDDSATVVFGEAMLTMQPDPAKTRIVQEAARVLRPGGRYGIHELSLVPDDIDADTVARIRTELSQTIRIGARPLTVPEWRALLESAGLTVVHEARAPMRLLEPSRLLRDEGVRGLARILIRVASDSVARRRVLEMRALFRRYRHHLGAISLIAEVPAEQATP</sequence>
<evidence type="ECO:0000259" key="1">
    <source>
        <dbReference type="Pfam" id="PF13649"/>
    </source>
</evidence>
<gene>
    <name evidence="2" type="ordered locus">BLASA_4901</name>
</gene>
<keyword evidence="3" id="KW-1185">Reference proteome</keyword>
<dbReference type="InterPro" id="IPR041698">
    <property type="entry name" value="Methyltransf_25"/>
</dbReference>
<dbReference type="RefSeq" id="WP_014378547.1">
    <property type="nucleotide sequence ID" value="NC_016943.1"/>
</dbReference>
<dbReference type="Proteomes" id="UP000007517">
    <property type="component" value="Chromosome"/>
</dbReference>
<evidence type="ECO:0000313" key="2">
    <source>
        <dbReference type="EMBL" id="CCG05681.1"/>
    </source>
</evidence>
<dbReference type="CDD" id="cd02440">
    <property type="entry name" value="AdoMet_MTases"/>
    <property type="match status" value="1"/>
</dbReference>